<name>A0A0B2UVT8_TOXCA</name>
<evidence type="ECO:0000256" key="4">
    <source>
        <dbReference type="ARBA" id="ARBA00023242"/>
    </source>
</evidence>
<evidence type="ECO:0000313" key="8">
    <source>
        <dbReference type="EMBL" id="KHN73364.1"/>
    </source>
</evidence>
<dbReference type="STRING" id="6265.A0A0B2UVT8"/>
<reference evidence="8 9" key="1">
    <citation type="submission" date="2014-11" db="EMBL/GenBank/DDBJ databases">
        <title>Genetic blueprint of the zoonotic pathogen Toxocara canis.</title>
        <authorList>
            <person name="Zhu X.-Q."/>
            <person name="Korhonen P.K."/>
            <person name="Cai H."/>
            <person name="Young N.D."/>
            <person name="Nejsum P."/>
            <person name="von Samson-Himmelstjerna G."/>
            <person name="Boag P.R."/>
            <person name="Tan P."/>
            <person name="Li Q."/>
            <person name="Min J."/>
            <person name="Yang Y."/>
            <person name="Wang X."/>
            <person name="Fang X."/>
            <person name="Hall R.S."/>
            <person name="Hofmann A."/>
            <person name="Sternberg P.W."/>
            <person name="Jex A.R."/>
            <person name="Gasser R.B."/>
        </authorList>
    </citation>
    <scope>NUCLEOTIDE SEQUENCE [LARGE SCALE GENOMIC DNA]</scope>
    <source>
        <strain evidence="8">PN_DK_2014</strain>
    </source>
</reference>
<dbReference type="GO" id="GO:0030182">
    <property type="term" value="P:neuron differentiation"/>
    <property type="evidence" value="ECO:0007669"/>
    <property type="project" value="TreeGrafter"/>
</dbReference>
<accession>A0A0B2UVT8</accession>
<evidence type="ECO:0000259" key="7">
    <source>
        <dbReference type="PROSITE" id="PS50071"/>
    </source>
</evidence>
<keyword evidence="2 5" id="KW-0238">DNA-binding</keyword>
<comment type="subcellular location">
    <subcellularLocation>
        <location evidence="1 5 6">Nucleus</location>
    </subcellularLocation>
</comment>
<protein>
    <submittedName>
        <fullName evidence="8">Homeobox protein ceh-23</fullName>
    </submittedName>
</protein>
<organism evidence="8 9">
    <name type="scientific">Toxocara canis</name>
    <name type="common">Canine roundworm</name>
    <dbReference type="NCBI Taxonomy" id="6265"/>
    <lineage>
        <taxon>Eukaryota</taxon>
        <taxon>Metazoa</taxon>
        <taxon>Ecdysozoa</taxon>
        <taxon>Nematoda</taxon>
        <taxon>Chromadorea</taxon>
        <taxon>Rhabditida</taxon>
        <taxon>Spirurina</taxon>
        <taxon>Ascaridomorpha</taxon>
        <taxon>Ascaridoidea</taxon>
        <taxon>Toxocaridae</taxon>
        <taxon>Toxocara</taxon>
    </lineage>
</organism>
<feature type="domain" description="Homeobox" evidence="7">
    <location>
        <begin position="225"/>
        <end position="285"/>
    </location>
</feature>
<gene>
    <name evidence="8" type="primary">ceh-23</name>
    <name evidence="8" type="ORF">Tcan_02663</name>
</gene>
<evidence type="ECO:0000256" key="2">
    <source>
        <dbReference type="ARBA" id="ARBA00023125"/>
    </source>
</evidence>
<dbReference type="Pfam" id="PF00046">
    <property type="entry name" value="Homeodomain"/>
    <property type="match status" value="1"/>
</dbReference>
<dbReference type="OrthoDB" id="6159439at2759"/>
<dbReference type="CDD" id="cd00086">
    <property type="entry name" value="homeodomain"/>
    <property type="match status" value="1"/>
</dbReference>
<keyword evidence="4 5" id="KW-0539">Nucleus</keyword>
<dbReference type="PROSITE" id="PS50071">
    <property type="entry name" value="HOMEOBOX_2"/>
    <property type="match status" value="1"/>
</dbReference>
<evidence type="ECO:0000256" key="3">
    <source>
        <dbReference type="ARBA" id="ARBA00023155"/>
    </source>
</evidence>
<dbReference type="InterPro" id="IPR001356">
    <property type="entry name" value="HD"/>
</dbReference>
<evidence type="ECO:0000256" key="5">
    <source>
        <dbReference type="PROSITE-ProRule" id="PRU00108"/>
    </source>
</evidence>
<dbReference type="InterPro" id="IPR017970">
    <property type="entry name" value="Homeobox_CS"/>
</dbReference>
<proteinExistence type="predicted"/>
<comment type="caution">
    <text evidence="8">The sequence shown here is derived from an EMBL/GenBank/DDBJ whole genome shotgun (WGS) entry which is preliminary data.</text>
</comment>
<evidence type="ECO:0000256" key="1">
    <source>
        <dbReference type="ARBA" id="ARBA00004123"/>
    </source>
</evidence>
<dbReference type="PROSITE" id="PS00027">
    <property type="entry name" value="HOMEOBOX_1"/>
    <property type="match status" value="1"/>
</dbReference>
<evidence type="ECO:0000313" key="9">
    <source>
        <dbReference type="Proteomes" id="UP000031036"/>
    </source>
</evidence>
<dbReference type="InterPro" id="IPR050877">
    <property type="entry name" value="EMX-VAX-Noto_Homeobox_TFs"/>
</dbReference>
<dbReference type="EMBL" id="JPKZ01003121">
    <property type="protein sequence ID" value="KHN73364.1"/>
    <property type="molecule type" value="Genomic_DNA"/>
</dbReference>
<dbReference type="AlphaFoldDB" id="A0A0B2UVT8"/>
<sequence>MCSRLSPCTTLSATLLSTLPQIGPLTSCAPTDVIAITSAPTMLLPTLLDPCSAFTCAQQLSLPIRLQPSQHSPDPGTSPNPFSELTALNEPIKPAPNIPLLPSLDSLLPTTFMPFEQQSSSSLFKTTNLTIPSIAEPSTATGGMSVASPLGDETQSSWNTYRRLSAPGCLFVGLLSEPQSQPARRFSDFSINRLLKSQQQSRRASILADSRATLLRHSNHDERTSSGRKQRTIYGASQTRVLERAFEEQQYMVGTEREMLAERLGLSEAQVRVWFQNRRSKWRKQIRANGYAR</sequence>
<dbReference type="InterPro" id="IPR000047">
    <property type="entry name" value="HTH_motif"/>
</dbReference>
<evidence type="ECO:0000256" key="6">
    <source>
        <dbReference type="RuleBase" id="RU000682"/>
    </source>
</evidence>
<dbReference type="SMART" id="SM00389">
    <property type="entry name" value="HOX"/>
    <property type="match status" value="1"/>
</dbReference>
<dbReference type="Proteomes" id="UP000031036">
    <property type="component" value="Unassembled WGS sequence"/>
</dbReference>
<dbReference type="PRINTS" id="PR00031">
    <property type="entry name" value="HTHREPRESSR"/>
</dbReference>
<dbReference type="PANTHER" id="PTHR24339">
    <property type="entry name" value="HOMEOBOX PROTEIN EMX-RELATED"/>
    <property type="match status" value="1"/>
</dbReference>
<dbReference type="GO" id="GO:0000981">
    <property type="term" value="F:DNA-binding transcription factor activity, RNA polymerase II-specific"/>
    <property type="evidence" value="ECO:0007669"/>
    <property type="project" value="InterPro"/>
</dbReference>
<dbReference type="PANTHER" id="PTHR24339:SF28">
    <property type="entry name" value="E5-RELATED"/>
    <property type="match status" value="1"/>
</dbReference>
<keyword evidence="3 5" id="KW-0371">Homeobox</keyword>
<keyword evidence="9" id="KW-1185">Reference proteome</keyword>
<dbReference type="OMA" id="WSHILHR"/>
<dbReference type="GO" id="GO:0007420">
    <property type="term" value="P:brain development"/>
    <property type="evidence" value="ECO:0007669"/>
    <property type="project" value="TreeGrafter"/>
</dbReference>
<dbReference type="SUPFAM" id="SSF46689">
    <property type="entry name" value="Homeodomain-like"/>
    <property type="match status" value="1"/>
</dbReference>
<feature type="DNA-binding region" description="Homeobox" evidence="5">
    <location>
        <begin position="227"/>
        <end position="286"/>
    </location>
</feature>
<dbReference type="GO" id="GO:0000978">
    <property type="term" value="F:RNA polymerase II cis-regulatory region sequence-specific DNA binding"/>
    <property type="evidence" value="ECO:0007669"/>
    <property type="project" value="TreeGrafter"/>
</dbReference>
<dbReference type="Gene3D" id="1.10.10.60">
    <property type="entry name" value="Homeodomain-like"/>
    <property type="match status" value="1"/>
</dbReference>
<dbReference type="GO" id="GO:0005634">
    <property type="term" value="C:nucleus"/>
    <property type="evidence" value="ECO:0007669"/>
    <property type="project" value="UniProtKB-SubCell"/>
</dbReference>
<dbReference type="InterPro" id="IPR009057">
    <property type="entry name" value="Homeodomain-like_sf"/>
</dbReference>